<evidence type="ECO:0000313" key="3">
    <source>
        <dbReference type="Proteomes" id="UP000639051"/>
    </source>
</evidence>
<name>A0ABS1JYR2_9MICC</name>
<evidence type="ECO:0000256" key="1">
    <source>
        <dbReference type="SAM" id="SignalP"/>
    </source>
</evidence>
<organism evidence="2 3">
    <name type="scientific">Sinomonas cellulolyticus</name>
    <dbReference type="NCBI Taxonomy" id="2801916"/>
    <lineage>
        <taxon>Bacteria</taxon>
        <taxon>Bacillati</taxon>
        <taxon>Actinomycetota</taxon>
        <taxon>Actinomycetes</taxon>
        <taxon>Micrococcales</taxon>
        <taxon>Micrococcaceae</taxon>
        <taxon>Sinomonas</taxon>
    </lineage>
</organism>
<feature type="chain" id="PRO_5045638849" evidence="1">
    <location>
        <begin position="40"/>
        <end position="251"/>
    </location>
</feature>
<keyword evidence="1" id="KW-0732">Signal</keyword>
<comment type="caution">
    <text evidence="2">The sequence shown here is derived from an EMBL/GenBank/DDBJ whole genome shotgun (WGS) entry which is preliminary data.</text>
</comment>
<protein>
    <submittedName>
        <fullName evidence="2">Uncharacterized protein</fullName>
    </submittedName>
</protein>
<sequence length="251" mass="24965">MRPAQNRRSLSPAFALVRAVAAGTLAAALWAAPALPASAAAGPPPGIAWGRYMHVASRAIPSPHRPNAVDSAVVVGPLRPNGGPASASASVENSCAGCSGTAVTLQVLTSPGASTLTANNLATAYTTGDWASSAAVSVQIIATADARSIIANNSSIAVNEGCTGCNTQTVAIQYILVGRQQRDLSPSARSIVLGIEQALGVDLNAAASAPAAILSARAQSSAHDAVERARAVIAADTGAAVETRLQVDSGS</sequence>
<reference evidence="2 3" key="1">
    <citation type="submission" date="2021-01" db="EMBL/GenBank/DDBJ databases">
        <title>Genome public.</title>
        <authorList>
            <person name="Liu C."/>
            <person name="Sun Q."/>
        </authorList>
    </citation>
    <scope>NUCLEOTIDE SEQUENCE [LARGE SCALE GENOMIC DNA]</scope>
    <source>
        <strain evidence="2 3">JC656</strain>
    </source>
</reference>
<feature type="signal peptide" evidence="1">
    <location>
        <begin position="1"/>
        <end position="39"/>
    </location>
</feature>
<dbReference type="Proteomes" id="UP000639051">
    <property type="component" value="Unassembled WGS sequence"/>
</dbReference>
<dbReference type="RefSeq" id="WP_189693511.1">
    <property type="nucleotide sequence ID" value="NZ_BNCM01000005.1"/>
</dbReference>
<accession>A0ABS1JYR2</accession>
<dbReference type="EMBL" id="JAERRC010000010">
    <property type="protein sequence ID" value="MBL0704521.1"/>
    <property type="molecule type" value="Genomic_DNA"/>
</dbReference>
<keyword evidence="3" id="KW-1185">Reference proteome</keyword>
<proteinExistence type="predicted"/>
<gene>
    <name evidence="2" type="ORF">JJE72_03255</name>
</gene>
<evidence type="ECO:0000313" key="2">
    <source>
        <dbReference type="EMBL" id="MBL0704521.1"/>
    </source>
</evidence>